<dbReference type="STRING" id="573321.SAMN04488505_102571"/>
<organism evidence="2 3">
    <name type="scientific">Chitinophaga rupis</name>
    <dbReference type="NCBI Taxonomy" id="573321"/>
    <lineage>
        <taxon>Bacteria</taxon>
        <taxon>Pseudomonadati</taxon>
        <taxon>Bacteroidota</taxon>
        <taxon>Chitinophagia</taxon>
        <taxon>Chitinophagales</taxon>
        <taxon>Chitinophagaceae</taxon>
        <taxon>Chitinophaga</taxon>
    </lineage>
</organism>
<accession>A0A1H7R9G2</accession>
<sequence length="154" mass="17658">MSRTKKWLLVLFAVFVAIQFIQPARNKSGQLSPTDISRIYSLSGDVQVILQKSCFDCHSNNTTYPWYSNIQPVGWWLASHIRKGKAALNFSEFGNYSRRRQQNKLQSIENSINDRTMPLPAYTLIHKNAALSPADKRILLDWVNTAKTRLSTDK</sequence>
<dbReference type="SMART" id="SM01235">
    <property type="entry name" value="Haem_bd"/>
    <property type="match status" value="1"/>
</dbReference>
<gene>
    <name evidence="2" type="ORF">SAMN04488505_102571</name>
</gene>
<dbReference type="AlphaFoldDB" id="A0A1H7R9G2"/>
<proteinExistence type="predicted"/>
<reference evidence="2 3" key="1">
    <citation type="submission" date="2016-10" db="EMBL/GenBank/DDBJ databases">
        <authorList>
            <person name="de Groot N.N."/>
        </authorList>
    </citation>
    <scope>NUCLEOTIDE SEQUENCE [LARGE SCALE GENOMIC DNA]</scope>
    <source>
        <strain evidence="2 3">DSM 21039</strain>
    </source>
</reference>
<dbReference type="EMBL" id="FOBB01000002">
    <property type="protein sequence ID" value="SEL56920.1"/>
    <property type="molecule type" value="Genomic_DNA"/>
</dbReference>
<dbReference type="Proteomes" id="UP000198984">
    <property type="component" value="Unassembled WGS sequence"/>
</dbReference>
<protein>
    <submittedName>
        <fullName evidence="2">Haem-binding domain-containing protein</fullName>
    </submittedName>
</protein>
<keyword evidence="3" id="KW-1185">Reference proteome</keyword>
<evidence type="ECO:0000313" key="2">
    <source>
        <dbReference type="EMBL" id="SEL56920.1"/>
    </source>
</evidence>
<dbReference type="OrthoDB" id="196738at2"/>
<dbReference type="RefSeq" id="WP_089910101.1">
    <property type="nucleotide sequence ID" value="NZ_FOBB01000002.1"/>
</dbReference>
<feature type="domain" description="Haem-binding" evidence="1">
    <location>
        <begin position="12"/>
        <end position="147"/>
    </location>
</feature>
<evidence type="ECO:0000313" key="3">
    <source>
        <dbReference type="Proteomes" id="UP000198984"/>
    </source>
</evidence>
<evidence type="ECO:0000259" key="1">
    <source>
        <dbReference type="SMART" id="SM01235"/>
    </source>
</evidence>
<dbReference type="InterPro" id="IPR025992">
    <property type="entry name" value="Haem-bd"/>
</dbReference>
<name>A0A1H7R9G2_9BACT</name>
<dbReference type="Pfam" id="PF14376">
    <property type="entry name" value="Haem_bd"/>
    <property type="match status" value="1"/>
</dbReference>